<evidence type="ECO:0000256" key="5">
    <source>
        <dbReference type="SAM" id="MobiDB-lite"/>
    </source>
</evidence>
<dbReference type="InterPro" id="IPR041698">
    <property type="entry name" value="Methyltransf_25"/>
</dbReference>
<dbReference type="RefSeq" id="WP_015325488.1">
    <property type="nucleotide sequence ID" value="NC_019977.1"/>
</dbReference>
<dbReference type="Proteomes" id="UP000010866">
    <property type="component" value="Chromosome"/>
</dbReference>
<dbReference type="PROSITE" id="PS50975">
    <property type="entry name" value="ATP_GRASP"/>
    <property type="match status" value="1"/>
</dbReference>
<dbReference type="KEGG" id="mhz:Metho_2160"/>
<dbReference type="Gene3D" id="2.20.25.110">
    <property type="entry name" value="S-adenosyl-L-methionine-dependent methyltransferases"/>
    <property type="match status" value="1"/>
</dbReference>
<dbReference type="PANTHER" id="PTHR23132">
    <property type="entry name" value="D-ALANINE--D-ALANINE LIGASE"/>
    <property type="match status" value="1"/>
</dbReference>
<accession>L0L1R3</accession>
<dbReference type="InterPro" id="IPR013815">
    <property type="entry name" value="ATP_grasp_subdomain_1"/>
</dbReference>
<dbReference type="HOGENOM" id="CLU_430627_0_0_2"/>
<dbReference type="InterPro" id="IPR011761">
    <property type="entry name" value="ATP-grasp"/>
</dbReference>
<dbReference type="SUPFAM" id="SSF56059">
    <property type="entry name" value="Glutathione synthetase ATP-binding domain-like"/>
    <property type="match status" value="1"/>
</dbReference>
<feature type="region of interest" description="Disordered" evidence="5">
    <location>
        <begin position="1"/>
        <end position="24"/>
    </location>
</feature>
<evidence type="ECO:0000313" key="8">
    <source>
        <dbReference type="Proteomes" id="UP000010866"/>
    </source>
</evidence>
<evidence type="ECO:0000256" key="1">
    <source>
        <dbReference type="ARBA" id="ARBA00010871"/>
    </source>
</evidence>
<protein>
    <submittedName>
        <fullName evidence="7">ATP-grasp enzyme, D-alanine-D-alanine ligase</fullName>
    </submittedName>
</protein>
<evidence type="ECO:0000256" key="2">
    <source>
        <dbReference type="ARBA" id="ARBA00022598"/>
    </source>
</evidence>
<dbReference type="SUPFAM" id="SSF52440">
    <property type="entry name" value="PreATP-grasp domain"/>
    <property type="match status" value="1"/>
</dbReference>
<keyword evidence="8" id="KW-1185">Reference proteome</keyword>
<dbReference type="SUPFAM" id="SSF53335">
    <property type="entry name" value="S-adenosyl-L-methionine-dependent methyltransferases"/>
    <property type="match status" value="1"/>
</dbReference>
<comment type="similarity">
    <text evidence="1">Belongs to the D-alanine--D-alanine ligase family.</text>
</comment>
<dbReference type="GO" id="GO:0008716">
    <property type="term" value="F:D-alanine-D-alanine ligase activity"/>
    <property type="evidence" value="ECO:0007669"/>
    <property type="project" value="InterPro"/>
</dbReference>
<dbReference type="Gene3D" id="3.40.50.20">
    <property type="match status" value="1"/>
</dbReference>
<keyword evidence="3" id="KW-0961">Cell wall biogenesis/degradation</keyword>
<dbReference type="FunFam" id="3.30.470.20:FF:000105">
    <property type="entry name" value="Predicted protein"/>
    <property type="match status" value="1"/>
</dbReference>
<sequence>MNINTLVDPQKKCAPKPKSLGPVSSLEEHVNPDWWKKIFNSLYLKTDADVVGDSEITREEIDMFLSVLNLAQESKILDLCCGQGRHSMEVSRRGFKNVEGLDRSHYLIQKAKSVAKREGLNVRFREGDARKTPYSTDNFDAVFLLGNSFGYFETSEEDLRVLNEVKRVLKPWGKVLLDVTDGSYLKSNYQPRSWEWIDKHNFVCRERSLSLDDQKLISREVIVNDEQGVIADQFYAERLYTQESLQELLKKAGFSDVEVVNSIGSNSKRNQDLGMMEKRIIITANLRKEWTEPKKKVHAIQKDVVVVFGDPSKRDSLKPCGVFDDDDLYTIDQLKGALKERGEYSFKFLDNHDTLIQDLQRLKGKVDFIFNLCDEGYSNDPLKELHVPALLEILGIPYTGSGPQCLAFCYDKALVRGIAKDLGVPVSEGIVIKAEDVLFEVPMQFPVIVKPNFGDSSFGLNQHSVCHNRDEVVRAIYDIREGLGYDKPILVEEFLTGKDLSIGIIGNPPENYTVLPIIEEDYSELPSELPRMCGYEAKWIPDSPYWKIHSIAAEIPKDVEEFILECSLKMITRLECRDYTRLDWRMDAAGNPKLLEVNPNPGWCWDGHLAKMAALAGISYPEMIASILKSTDERITGAEPVKSSGPVPEFKFELC</sequence>
<keyword evidence="4" id="KW-0547">Nucleotide-binding</keyword>
<dbReference type="Gene3D" id="3.40.50.150">
    <property type="entry name" value="Vaccinia Virus protein VP39"/>
    <property type="match status" value="1"/>
</dbReference>
<dbReference type="PANTHER" id="PTHR23132:SF23">
    <property type="entry name" value="D-ALANINE--D-ALANINE LIGASE B"/>
    <property type="match status" value="1"/>
</dbReference>
<evidence type="ECO:0000259" key="6">
    <source>
        <dbReference type="PROSITE" id="PS50975"/>
    </source>
</evidence>
<dbReference type="GO" id="GO:0071555">
    <property type="term" value="P:cell wall organization"/>
    <property type="evidence" value="ECO:0007669"/>
    <property type="project" value="UniProtKB-KW"/>
</dbReference>
<proteinExistence type="inferred from homology"/>
<dbReference type="AlphaFoldDB" id="L0L1R3"/>
<reference evidence="8" key="1">
    <citation type="submission" date="2012-02" db="EMBL/GenBank/DDBJ databases">
        <title>Complete sequence of chromosome of Methanomethylovorans hollandica DSM 15978.</title>
        <authorList>
            <person name="Lucas S."/>
            <person name="Copeland A."/>
            <person name="Lapidus A."/>
            <person name="Glavina del Rio T."/>
            <person name="Dalin E."/>
            <person name="Tice H."/>
            <person name="Bruce D."/>
            <person name="Goodwin L."/>
            <person name="Pitluck S."/>
            <person name="Peters L."/>
            <person name="Mikhailova N."/>
            <person name="Held B."/>
            <person name="Kyrpides N."/>
            <person name="Mavromatis K."/>
            <person name="Ivanova N."/>
            <person name="Brettin T."/>
            <person name="Detter J.C."/>
            <person name="Han C."/>
            <person name="Larimer F."/>
            <person name="Land M."/>
            <person name="Hauser L."/>
            <person name="Markowitz V."/>
            <person name="Cheng J.-F."/>
            <person name="Hugenholtz P."/>
            <person name="Woyke T."/>
            <person name="Wu D."/>
            <person name="Spring S."/>
            <person name="Schroeder M."/>
            <person name="Brambilla E."/>
            <person name="Klenk H.-P."/>
            <person name="Eisen J.A."/>
        </authorList>
    </citation>
    <scope>NUCLEOTIDE SEQUENCE [LARGE SCALE GENOMIC DNA]</scope>
    <source>
        <strain evidence="8">DSM 15978 / NBRC 107637 / DMS1</strain>
    </source>
</reference>
<gene>
    <name evidence="7" type="ordered locus">Metho_2160</name>
</gene>
<keyword evidence="4" id="KW-0067">ATP-binding</keyword>
<dbReference type="Gene3D" id="3.30.1490.20">
    <property type="entry name" value="ATP-grasp fold, A domain"/>
    <property type="match status" value="1"/>
</dbReference>
<dbReference type="Pfam" id="PF13649">
    <property type="entry name" value="Methyltransf_25"/>
    <property type="match status" value="1"/>
</dbReference>
<evidence type="ECO:0000256" key="4">
    <source>
        <dbReference type="PROSITE-ProRule" id="PRU00409"/>
    </source>
</evidence>
<evidence type="ECO:0000256" key="3">
    <source>
        <dbReference type="ARBA" id="ARBA00023316"/>
    </source>
</evidence>
<dbReference type="GeneID" id="14406673"/>
<dbReference type="InterPro" id="IPR029063">
    <property type="entry name" value="SAM-dependent_MTases_sf"/>
</dbReference>
<organism evidence="7 8">
    <name type="scientific">Methanomethylovorans hollandica (strain DSM 15978 / NBRC 107637 / DMS1)</name>
    <dbReference type="NCBI Taxonomy" id="867904"/>
    <lineage>
        <taxon>Archaea</taxon>
        <taxon>Methanobacteriati</taxon>
        <taxon>Methanobacteriota</taxon>
        <taxon>Stenosarchaea group</taxon>
        <taxon>Methanomicrobia</taxon>
        <taxon>Methanosarcinales</taxon>
        <taxon>Methanosarcinaceae</taxon>
        <taxon>Methanomethylovorans</taxon>
    </lineage>
</organism>
<dbReference type="GO" id="GO:0005524">
    <property type="term" value="F:ATP binding"/>
    <property type="evidence" value="ECO:0007669"/>
    <property type="project" value="UniProtKB-UniRule"/>
</dbReference>
<evidence type="ECO:0000313" key="7">
    <source>
        <dbReference type="EMBL" id="AGB50323.1"/>
    </source>
</evidence>
<dbReference type="CDD" id="cd02440">
    <property type="entry name" value="AdoMet_MTases"/>
    <property type="match status" value="1"/>
</dbReference>
<keyword evidence="2 7" id="KW-0436">Ligase</keyword>
<dbReference type="Gene3D" id="3.30.470.20">
    <property type="entry name" value="ATP-grasp fold, B domain"/>
    <property type="match status" value="1"/>
</dbReference>
<dbReference type="GO" id="GO:0046872">
    <property type="term" value="F:metal ion binding"/>
    <property type="evidence" value="ECO:0007669"/>
    <property type="project" value="InterPro"/>
</dbReference>
<dbReference type="InterPro" id="IPR011095">
    <property type="entry name" value="Dala_Dala_lig_C"/>
</dbReference>
<dbReference type="Pfam" id="PF07478">
    <property type="entry name" value="Dala_Dala_lig_C"/>
    <property type="match status" value="1"/>
</dbReference>
<dbReference type="STRING" id="867904.Metho_2160"/>
<dbReference type="EMBL" id="CP003362">
    <property type="protein sequence ID" value="AGB50323.1"/>
    <property type="molecule type" value="Genomic_DNA"/>
</dbReference>
<name>L0L1R3_METHD</name>
<feature type="domain" description="ATP-grasp" evidence="6">
    <location>
        <begin position="416"/>
        <end position="629"/>
    </location>
</feature>
<dbReference type="OrthoDB" id="1018at2157"/>
<dbReference type="InterPro" id="IPR016185">
    <property type="entry name" value="PreATP-grasp_dom_sf"/>
</dbReference>